<dbReference type="AlphaFoldDB" id="A0A2I2GIV3"/>
<gene>
    <name evidence="2" type="ORF">P170DRAFT_507540</name>
</gene>
<evidence type="ECO:0000313" key="3">
    <source>
        <dbReference type="Proteomes" id="UP000234275"/>
    </source>
</evidence>
<proteinExistence type="predicted"/>
<dbReference type="Proteomes" id="UP000234275">
    <property type="component" value="Unassembled WGS sequence"/>
</dbReference>
<feature type="region of interest" description="Disordered" evidence="1">
    <location>
        <begin position="16"/>
        <end position="36"/>
    </location>
</feature>
<organism evidence="2 3">
    <name type="scientific">Aspergillus steynii IBT 23096</name>
    <dbReference type="NCBI Taxonomy" id="1392250"/>
    <lineage>
        <taxon>Eukaryota</taxon>
        <taxon>Fungi</taxon>
        <taxon>Dikarya</taxon>
        <taxon>Ascomycota</taxon>
        <taxon>Pezizomycotina</taxon>
        <taxon>Eurotiomycetes</taxon>
        <taxon>Eurotiomycetidae</taxon>
        <taxon>Eurotiales</taxon>
        <taxon>Aspergillaceae</taxon>
        <taxon>Aspergillus</taxon>
        <taxon>Aspergillus subgen. Circumdati</taxon>
    </lineage>
</organism>
<protein>
    <submittedName>
        <fullName evidence="2">Uncharacterized protein</fullName>
    </submittedName>
</protein>
<feature type="compositionally biased region" description="Basic and acidic residues" evidence="1">
    <location>
        <begin position="22"/>
        <end position="36"/>
    </location>
</feature>
<dbReference type="RefSeq" id="XP_024708100.1">
    <property type="nucleotide sequence ID" value="XM_024854495.1"/>
</dbReference>
<dbReference type="OrthoDB" id="4344093at2759"/>
<comment type="caution">
    <text evidence="2">The sequence shown here is derived from an EMBL/GenBank/DDBJ whole genome shotgun (WGS) entry which is preliminary data.</text>
</comment>
<evidence type="ECO:0000313" key="2">
    <source>
        <dbReference type="EMBL" id="PLB52798.1"/>
    </source>
</evidence>
<dbReference type="GeneID" id="36562201"/>
<evidence type="ECO:0000256" key="1">
    <source>
        <dbReference type="SAM" id="MobiDB-lite"/>
    </source>
</evidence>
<name>A0A2I2GIV3_9EURO</name>
<dbReference type="VEuPathDB" id="FungiDB:P170DRAFT_507540"/>
<keyword evidence="3" id="KW-1185">Reference proteome</keyword>
<feature type="compositionally biased region" description="Basic and acidic residues" evidence="1">
    <location>
        <begin position="175"/>
        <end position="192"/>
    </location>
</feature>
<feature type="region of interest" description="Disordered" evidence="1">
    <location>
        <begin position="175"/>
        <end position="199"/>
    </location>
</feature>
<dbReference type="STRING" id="1392250.A0A2I2GIV3"/>
<accession>A0A2I2GIV3</accession>
<sequence length="348" mass="37846">MAYASNPAPPILAHSLLTESEPGNKIDSEKSVDADDRTSLSGTWNLQDDIDSGFQCPPKGLFRNGVVIGISTLRSQQRNGNDDEFTGQFPRLLLSAYLHKRPKSPTPFPRAIIIHPATFEGFSPRNLLSSLLAPSQTPQLTREEAIACLDSVQLFPVYDVAAAVQAISEVSNLLDRSEEERSQTHNSERPPETETTTHPSVLLIIAGLDTLAEGAVRASNTVRGAAILTTALRSLTQLSRLHGSFLSVMLVNTGGLGSSGAFSNNANNAQQTNPRRDVGFSYQDDGIHSIFHTSETPLLPSLLMRTLDQGIDTHLLLSRSRTATVVEVIKDRVGEGIGKWCIWDRRGK</sequence>
<dbReference type="EMBL" id="MSFO01000002">
    <property type="protein sequence ID" value="PLB52798.1"/>
    <property type="molecule type" value="Genomic_DNA"/>
</dbReference>
<reference evidence="2 3" key="1">
    <citation type="submission" date="2016-12" db="EMBL/GenBank/DDBJ databases">
        <title>The genomes of Aspergillus section Nigri reveals drivers in fungal speciation.</title>
        <authorList>
            <consortium name="DOE Joint Genome Institute"/>
            <person name="Vesth T.C."/>
            <person name="Nybo J."/>
            <person name="Theobald S."/>
            <person name="Brandl J."/>
            <person name="Frisvad J.C."/>
            <person name="Nielsen K.F."/>
            <person name="Lyhne E.K."/>
            <person name="Kogle M.E."/>
            <person name="Kuo A."/>
            <person name="Riley R."/>
            <person name="Clum A."/>
            <person name="Nolan M."/>
            <person name="Lipzen A."/>
            <person name="Salamov A."/>
            <person name="Henrissat B."/>
            <person name="Wiebenga A."/>
            <person name="De Vries R.P."/>
            <person name="Grigoriev I.V."/>
            <person name="Mortensen U.H."/>
            <person name="Andersen M.R."/>
            <person name="Baker S.E."/>
        </authorList>
    </citation>
    <scope>NUCLEOTIDE SEQUENCE [LARGE SCALE GENOMIC DNA]</scope>
    <source>
        <strain evidence="2 3">IBT 23096</strain>
    </source>
</reference>